<dbReference type="Gene3D" id="3.75.10.10">
    <property type="entry name" value="L-arginine/glycine Amidinotransferase, Chain A"/>
    <property type="match status" value="1"/>
</dbReference>
<keyword evidence="2" id="KW-0808">Transferase</keyword>
<feature type="region of interest" description="Disordered" evidence="3">
    <location>
        <begin position="26"/>
        <end position="54"/>
    </location>
</feature>
<keyword evidence="5" id="KW-1185">Reference proteome</keyword>
<evidence type="ECO:0000313" key="4">
    <source>
        <dbReference type="EMBL" id="MDI3389362.1"/>
    </source>
</evidence>
<evidence type="ECO:0000256" key="2">
    <source>
        <dbReference type="ARBA" id="ARBA00022679"/>
    </source>
</evidence>
<evidence type="ECO:0000313" key="5">
    <source>
        <dbReference type="Proteomes" id="UP001224661"/>
    </source>
</evidence>
<dbReference type="Proteomes" id="UP001224661">
    <property type="component" value="Unassembled WGS sequence"/>
</dbReference>
<gene>
    <name evidence="4" type="ORF">QIS99_24650</name>
</gene>
<accession>A0ABT6RY79</accession>
<organism evidence="4 5">
    <name type="scientific">Streptomyces solicavernae</name>
    <dbReference type="NCBI Taxonomy" id="3043614"/>
    <lineage>
        <taxon>Bacteria</taxon>
        <taxon>Bacillati</taxon>
        <taxon>Actinomycetota</taxon>
        <taxon>Actinomycetes</taxon>
        <taxon>Kitasatosporales</taxon>
        <taxon>Streptomycetaceae</taxon>
        <taxon>Streptomyces</taxon>
    </lineage>
</organism>
<comment type="caution">
    <text evidence="4">The sequence shown here is derived from an EMBL/GenBank/DDBJ whole genome shotgun (WGS) entry which is preliminary data.</text>
</comment>
<dbReference type="PANTHER" id="PTHR10488:SF1">
    <property type="entry name" value="GLYCINE AMIDINOTRANSFERASE, MITOCHONDRIAL"/>
    <property type="match status" value="1"/>
</dbReference>
<evidence type="ECO:0000256" key="3">
    <source>
        <dbReference type="SAM" id="MobiDB-lite"/>
    </source>
</evidence>
<dbReference type="InterPro" id="IPR033195">
    <property type="entry name" value="AmidinoTrfase"/>
</dbReference>
<dbReference type="PANTHER" id="PTHR10488">
    <property type="entry name" value="GLYCINE AMIDINOTRANSFERASE, MITOCHONDRIAL"/>
    <property type="match status" value="1"/>
</dbReference>
<comment type="similarity">
    <text evidence="1">Belongs to the amidinotransferase family.</text>
</comment>
<sequence length="380" mass="43432">MSDNGLPVVNSWNEWDPLQEIVVGSADGAAFEPTEPGNRPQVRDGSAASFPTGPKSAEVKALANEELDGLAVLLTAQGVTVRRPDTYDFSLPVRTPHFEVESQYCAVCPRDVMITLGNEIVEATMSRRGRYFENEPYRRLVYEYWESDPRVSWTVAPKPTMSDAMYRADFWDWAIEERHQRMHASEFCVTQAEVVFDAADMIRFGRDIVVQESMTTNRAGIRWLKRTLEPKGFRVHPVHFPLDFFPSHIDCTFIPLRPGLILTNPDRPIHSDERPLFTENGWQLVDAPEPMLSNTDMPKHCQSSKWLSMNVLSISPTKIICEAQEKPLQDLLHDLGFEVFPVPFRNVFEYGGSLHCATWDIRRDGGPEDYFPSLTRERIR</sequence>
<reference evidence="4 5" key="1">
    <citation type="submission" date="2023-05" db="EMBL/GenBank/DDBJ databases">
        <title>Draft genome sequence of Streptomyces sp. B-S-A8 isolated from a cave soil in Thailand.</title>
        <authorList>
            <person name="Chamroensaksri N."/>
            <person name="Muangham S."/>
        </authorList>
    </citation>
    <scope>NUCLEOTIDE SEQUENCE [LARGE SCALE GENOMIC DNA]</scope>
    <source>
        <strain evidence="4 5">B-S-A8</strain>
    </source>
</reference>
<dbReference type="SUPFAM" id="SSF55909">
    <property type="entry name" value="Pentein"/>
    <property type="match status" value="1"/>
</dbReference>
<protein>
    <submittedName>
        <fullName evidence="4">Glycine amidinotransferase</fullName>
    </submittedName>
</protein>
<dbReference type="EMBL" id="JASCIR010000026">
    <property type="protein sequence ID" value="MDI3389362.1"/>
    <property type="molecule type" value="Genomic_DNA"/>
</dbReference>
<proteinExistence type="inferred from homology"/>
<name>A0ABT6RY79_9ACTN</name>
<evidence type="ECO:0000256" key="1">
    <source>
        <dbReference type="ARBA" id="ARBA00006943"/>
    </source>
</evidence>